<name>W7F8Y2_PLAFA</name>
<dbReference type="EMBL" id="KE123563">
    <property type="protein sequence ID" value="EUT66311.1"/>
    <property type="molecule type" value="Genomic_DNA"/>
</dbReference>
<dbReference type="AlphaFoldDB" id="W7F8Y2"/>
<organism evidence="1">
    <name type="scientific">Plasmodium falciparum Santa Lucia</name>
    <dbReference type="NCBI Taxonomy" id="478859"/>
    <lineage>
        <taxon>Eukaryota</taxon>
        <taxon>Sar</taxon>
        <taxon>Alveolata</taxon>
        <taxon>Apicomplexa</taxon>
        <taxon>Aconoidasida</taxon>
        <taxon>Haemosporida</taxon>
        <taxon>Plasmodiidae</taxon>
        <taxon>Plasmodium</taxon>
        <taxon>Plasmodium (Laverania)</taxon>
    </lineage>
</organism>
<sequence length="86" mass="10498">MHILYSKSSHAFSTNICPYSNYLWLYKSHLIWDMLGHFMSKKRHHFYHFKIPFFACKFTFIAHIHAPLCRDAFHYYYHLTTTLLLP</sequence>
<protein>
    <submittedName>
        <fullName evidence="1">Uncharacterized protein</fullName>
    </submittedName>
</protein>
<evidence type="ECO:0000313" key="1">
    <source>
        <dbReference type="EMBL" id="EUT66311.1"/>
    </source>
</evidence>
<gene>
    <name evidence="1" type="ORF">PFAG_06134</name>
</gene>
<reference evidence="1" key="1">
    <citation type="submission" date="2013-02" db="EMBL/GenBank/DDBJ databases">
        <title>The Genome Sequence of Plasmodium falciparum Santa Lucia.</title>
        <authorList>
            <consortium name="The Broad Institute Genome Sequencing Platform"/>
            <consortium name="The Broad Institute Genome Sequencing Center for Infectious Disease"/>
            <person name="Neafsey D."/>
            <person name="Cheeseman I."/>
            <person name="Volkman S."/>
            <person name="Adams J."/>
            <person name="Walker B."/>
            <person name="Young S.K."/>
            <person name="Zeng Q."/>
            <person name="Gargeya S."/>
            <person name="Fitzgerald M."/>
            <person name="Haas B."/>
            <person name="Abouelleil A."/>
            <person name="Alvarado L."/>
            <person name="Arachchi H.M."/>
            <person name="Berlin A.M."/>
            <person name="Chapman S.B."/>
            <person name="Dewar J."/>
            <person name="Goldberg J."/>
            <person name="Griggs A."/>
            <person name="Gujja S."/>
            <person name="Hansen M."/>
            <person name="Howarth C."/>
            <person name="Imamovic A."/>
            <person name="Larimer J."/>
            <person name="McCowan C."/>
            <person name="Murphy C."/>
            <person name="Neiman D."/>
            <person name="Pearson M."/>
            <person name="Priest M."/>
            <person name="Roberts A."/>
            <person name="Saif S."/>
            <person name="Shea T."/>
            <person name="Sisk P."/>
            <person name="Sykes S."/>
            <person name="Wortman J."/>
            <person name="Nusbaum C."/>
            <person name="Birren B."/>
        </authorList>
    </citation>
    <scope>NUCLEOTIDE SEQUENCE [LARGE SCALE GENOMIC DNA]</scope>
    <source>
        <strain evidence="1">Santa Lucia</strain>
    </source>
</reference>
<dbReference type="Proteomes" id="UP000030666">
    <property type="component" value="Unassembled WGS sequence"/>
</dbReference>
<accession>W7F8Y2</accession>
<proteinExistence type="predicted"/>